<keyword evidence="7" id="KW-1185">Reference proteome</keyword>
<keyword evidence="4" id="KW-0325">Glycoprotein</keyword>
<organism evidence="6 7">
    <name type="scientific">Streptomyces pseudovenezuelae</name>
    <dbReference type="NCBI Taxonomy" id="67350"/>
    <lineage>
        <taxon>Bacteria</taxon>
        <taxon>Bacillati</taxon>
        <taxon>Actinomycetota</taxon>
        <taxon>Actinomycetes</taxon>
        <taxon>Kitasatosporales</taxon>
        <taxon>Streptomycetaceae</taxon>
        <taxon>Streptomyces</taxon>
        <taxon>Streptomyces aurantiacus group</taxon>
    </lineage>
</organism>
<keyword evidence="3" id="KW-0378">Hydrolase</keyword>
<dbReference type="EMBL" id="JARXVH010000013">
    <property type="protein sequence ID" value="MDH6219704.1"/>
    <property type="molecule type" value="Genomic_DNA"/>
</dbReference>
<evidence type="ECO:0000313" key="7">
    <source>
        <dbReference type="Proteomes" id="UP001160499"/>
    </source>
</evidence>
<dbReference type="InterPro" id="IPR013519">
    <property type="entry name" value="Int_alpha_beta-p"/>
</dbReference>
<keyword evidence="1 5" id="KW-0732">Signal</keyword>
<protein>
    <recommendedName>
        <fullName evidence="8">Integrin</fullName>
    </recommendedName>
</protein>
<dbReference type="Gene3D" id="2.130.10.130">
    <property type="entry name" value="Integrin alpha, N-terminal"/>
    <property type="match status" value="4"/>
</dbReference>
<sequence>MRSKRPLTRRRTIRVPGTCAATVLLAIAGAITAPASPAAAAAPAPITHDDFNNDGYRDLVVSAPGGTVSGEKNAGYVAVLYGSANGLSTLRKATFSMSTPGIEGLAQSGDRFGQATATADVDRDGFDDLIVGTPGKDIGSTVDAGSATVLFGSATGLQATGSRWLKEITPVAGSHFGSGLAAGWFKVDDSAVAILSKDILWSFGFEVTTRGRVMESDQSPLSMIVPPGFRPTALTMGDYNKDRADDLVILGNGTFDTAGVYGRAVYVSGGRGGWADHYELTGGGQVGASGDVNKDGYTDVVVGAPDDRDSLGHLTTPGVVFVHFGGPNGPGSAEGGYNRQFWTQNSSGVPGVNRPADRFGAALTVRDIDGDGYDEVAIGAPGNDIGSAVDAGTVWVMRGSPSGLTTKGARVLSQSPQTVFSVPERNDQFGGALRLIDDNRDKKASLVVGVPGEDGNNGGVWVFPATTNGLSLDRSWSFNGATLHAPSPDARFGETLAPHGR</sequence>
<feature type="chain" id="PRO_5047020243" description="Integrin" evidence="5">
    <location>
        <begin position="36"/>
        <end position="501"/>
    </location>
</feature>
<evidence type="ECO:0008006" key="8">
    <source>
        <dbReference type="Google" id="ProtNLM"/>
    </source>
</evidence>
<dbReference type="InterPro" id="IPR013517">
    <property type="entry name" value="FG-GAP"/>
</dbReference>
<dbReference type="PANTHER" id="PTHR23221:SF7">
    <property type="entry name" value="PHOSPHATIDYLINOSITOL-GLYCAN-SPECIFIC PHOSPHOLIPASE D"/>
    <property type="match status" value="1"/>
</dbReference>
<dbReference type="InterPro" id="IPR000413">
    <property type="entry name" value="Integrin_alpha"/>
</dbReference>
<dbReference type="Proteomes" id="UP001160499">
    <property type="component" value="Unassembled WGS sequence"/>
</dbReference>
<evidence type="ECO:0000256" key="4">
    <source>
        <dbReference type="ARBA" id="ARBA00023180"/>
    </source>
</evidence>
<dbReference type="PANTHER" id="PTHR23221">
    <property type="entry name" value="GLYCOSYLPHOSPHATIDYLINOSITOL PHOSPHOLIPASE D"/>
    <property type="match status" value="1"/>
</dbReference>
<evidence type="ECO:0000313" key="6">
    <source>
        <dbReference type="EMBL" id="MDH6219704.1"/>
    </source>
</evidence>
<evidence type="ECO:0000256" key="1">
    <source>
        <dbReference type="ARBA" id="ARBA00022729"/>
    </source>
</evidence>
<name>A0ABT6LWA9_9ACTN</name>
<accession>A0ABT6LWA9</accession>
<evidence type="ECO:0000256" key="5">
    <source>
        <dbReference type="SAM" id="SignalP"/>
    </source>
</evidence>
<dbReference type="Pfam" id="PF01839">
    <property type="entry name" value="FG-GAP"/>
    <property type="match status" value="4"/>
</dbReference>
<reference evidence="6 7" key="1">
    <citation type="submission" date="2023-04" db="EMBL/GenBank/DDBJ databases">
        <title>Forest soil microbial communities from Buena Vista Peninsula, Colon Province, Panama.</title>
        <authorList>
            <person name="Bouskill N."/>
        </authorList>
    </citation>
    <scope>NUCLEOTIDE SEQUENCE [LARGE SCALE GENOMIC DNA]</scope>
    <source>
        <strain evidence="6 7">GGS1</strain>
    </source>
</reference>
<dbReference type="PROSITE" id="PS51318">
    <property type="entry name" value="TAT"/>
    <property type="match status" value="1"/>
</dbReference>
<comment type="caution">
    <text evidence="6">The sequence shown here is derived from an EMBL/GenBank/DDBJ whole genome shotgun (WGS) entry which is preliminary data.</text>
</comment>
<evidence type="ECO:0000256" key="2">
    <source>
        <dbReference type="ARBA" id="ARBA00022737"/>
    </source>
</evidence>
<gene>
    <name evidence="6" type="ORF">M2283_007043</name>
</gene>
<dbReference type="SUPFAM" id="SSF69318">
    <property type="entry name" value="Integrin alpha N-terminal domain"/>
    <property type="match status" value="2"/>
</dbReference>
<evidence type="ECO:0000256" key="3">
    <source>
        <dbReference type="ARBA" id="ARBA00022801"/>
    </source>
</evidence>
<dbReference type="PRINTS" id="PR01185">
    <property type="entry name" value="INTEGRINA"/>
</dbReference>
<dbReference type="RefSeq" id="WP_280880497.1">
    <property type="nucleotide sequence ID" value="NZ_JARXVH010000013.1"/>
</dbReference>
<dbReference type="PROSITE" id="PS51470">
    <property type="entry name" value="FG_GAP"/>
    <property type="match status" value="4"/>
</dbReference>
<dbReference type="SMART" id="SM00191">
    <property type="entry name" value="Int_alpha"/>
    <property type="match status" value="5"/>
</dbReference>
<dbReference type="InterPro" id="IPR006311">
    <property type="entry name" value="TAT_signal"/>
</dbReference>
<feature type="signal peptide" evidence="5">
    <location>
        <begin position="1"/>
        <end position="35"/>
    </location>
</feature>
<dbReference type="InterPro" id="IPR028994">
    <property type="entry name" value="Integrin_alpha_N"/>
</dbReference>
<proteinExistence type="predicted"/>
<keyword evidence="2" id="KW-0677">Repeat</keyword>